<evidence type="ECO:0000256" key="1">
    <source>
        <dbReference type="SAM" id="Coils"/>
    </source>
</evidence>
<feature type="coiled-coil region" evidence="1">
    <location>
        <begin position="235"/>
        <end position="265"/>
    </location>
</feature>
<keyword evidence="2" id="KW-0812">Transmembrane</keyword>
<dbReference type="RefSeq" id="WP_183417527.1">
    <property type="nucleotide sequence ID" value="NZ_JACHXA010000010.1"/>
</dbReference>
<keyword evidence="2" id="KW-1133">Transmembrane helix</keyword>
<evidence type="ECO:0000313" key="4">
    <source>
        <dbReference type="Proteomes" id="UP000581135"/>
    </source>
</evidence>
<gene>
    <name evidence="3" type="ORF">FHR98_003007</name>
</gene>
<dbReference type="Proteomes" id="UP000581135">
    <property type="component" value="Unassembled WGS sequence"/>
</dbReference>
<dbReference type="AlphaFoldDB" id="A0A839SV63"/>
<feature type="transmembrane region" description="Helical" evidence="2">
    <location>
        <begin position="369"/>
        <end position="390"/>
    </location>
</feature>
<sequence length="432" mass="48679">MPTKRYGLNDHPERQNLTAEVHARPYARLSAPERLSHLALLTGGDGADADREHLNALCKRYKLPGPQSDQNHFMADFGPFRLKWERHTEFSTYTFFRQEPVGQDPFSDPVLQAVPHDWLEGIPGQLMVGIHAALESDGEPERNGEALARYFGSESFAGAVVASGAAMAWMDFWINGDGFGHLLVRDRGLEPRRAGRLLQRLVEIETYRTMALLAFPIAKEASQQLDRIGVGLSHIMESMADLQDLEDERRLLRELTRLTAELERVAMATSYRFGAAKAYYALVERRISELRESRLEGYQQFGEFMDRRLAPAMRTCMSVSERLDVLSKRIARAGQMLRTRVDIQLEAQNRDLLRSMDRRAQMQLRLQETVEGLSIAAVTYYGVGLIAYVAKGLKEAGVPLPVEITQGIAVPVVAGLTWVIVRRIRRMVAKGS</sequence>
<keyword evidence="4" id="KW-1185">Reference proteome</keyword>
<name>A0A839SV63_9PROT</name>
<keyword evidence="1" id="KW-0175">Coiled coil</keyword>
<dbReference type="InterPro" id="IPR021830">
    <property type="entry name" value="DUF3422"/>
</dbReference>
<reference evidence="3 4" key="1">
    <citation type="submission" date="2020-08" db="EMBL/GenBank/DDBJ databases">
        <title>Genomic Encyclopedia of Type Strains, Phase III (KMG-III): the genomes of soil and plant-associated and newly described type strains.</title>
        <authorList>
            <person name="Whitman W."/>
        </authorList>
    </citation>
    <scope>NUCLEOTIDE SEQUENCE [LARGE SCALE GENOMIC DNA]</scope>
    <source>
        <strain evidence="3 4">CECT 8803</strain>
    </source>
</reference>
<accession>A0A839SV63</accession>
<dbReference type="Pfam" id="PF11902">
    <property type="entry name" value="DUF3422"/>
    <property type="match status" value="1"/>
</dbReference>
<proteinExistence type="predicted"/>
<dbReference type="EMBL" id="JACHXA010000010">
    <property type="protein sequence ID" value="MBB3066697.1"/>
    <property type="molecule type" value="Genomic_DNA"/>
</dbReference>
<comment type="caution">
    <text evidence="3">The sequence shown here is derived from an EMBL/GenBank/DDBJ whole genome shotgun (WGS) entry which is preliminary data.</text>
</comment>
<feature type="transmembrane region" description="Helical" evidence="2">
    <location>
        <begin position="402"/>
        <end position="421"/>
    </location>
</feature>
<evidence type="ECO:0000256" key="2">
    <source>
        <dbReference type="SAM" id="Phobius"/>
    </source>
</evidence>
<organism evidence="3 4">
    <name type="scientific">Limibacillus halophilus</name>
    <dbReference type="NCBI Taxonomy" id="1579333"/>
    <lineage>
        <taxon>Bacteria</taxon>
        <taxon>Pseudomonadati</taxon>
        <taxon>Pseudomonadota</taxon>
        <taxon>Alphaproteobacteria</taxon>
        <taxon>Rhodospirillales</taxon>
        <taxon>Rhodovibrionaceae</taxon>
        <taxon>Limibacillus</taxon>
    </lineage>
</organism>
<keyword evidence="2" id="KW-0472">Membrane</keyword>
<evidence type="ECO:0000313" key="3">
    <source>
        <dbReference type="EMBL" id="MBB3066697.1"/>
    </source>
</evidence>
<protein>
    <submittedName>
        <fullName evidence="3">Putative membrane-anchored protein</fullName>
    </submittedName>
</protein>